<accession>A0A6N6NR07</accession>
<comment type="caution">
    <text evidence="4">The sequence shown here is derived from an EMBL/GenBank/DDBJ whole genome shotgun (WGS) entry which is preliminary data.</text>
</comment>
<feature type="region of interest" description="Disordered" evidence="1">
    <location>
        <begin position="1"/>
        <end position="130"/>
    </location>
</feature>
<evidence type="ECO:0000313" key="4">
    <source>
        <dbReference type="EMBL" id="KAB1642430.1"/>
    </source>
</evidence>
<reference evidence="4 5" key="1">
    <citation type="submission" date="2019-09" db="EMBL/GenBank/DDBJ databases">
        <title>Whole genome shotgun sequencing (WGS) of Ellagibacter isourolithinifaciens DSM 104140(T) and Adlercreutzia muris DSM 29508(T).</title>
        <authorList>
            <person name="Stoll D.A."/>
            <person name="Danylec N."/>
            <person name="Huch M."/>
        </authorList>
    </citation>
    <scope>NUCLEOTIDE SEQUENCE [LARGE SCALE GENOMIC DNA]</scope>
    <source>
        <strain evidence="4 5">DSM 104140</strain>
    </source>
</reference>
<dbReference type="InterPro" id="IPR002509">
    <property type="entry name" value="NODB_dom"/>
</dbReference>
<protein>
    <submittedName>
        <fullName evidence="4">Polysaccharide deacetylase family protein</fullName>
    </submittedName>
</protein>
<evidence type="ECO:0000259" key="3">
    <source>
        <dbReference type="PROSITE" id="PS51677"/>
    </source>
</evidence>
<dbReference type="SUPFAM" id="SSF88713">
    <property type="entry name" value="Glycoside hydrolase/deacetylase"/>
    <property type="match status" value="1"/>
</dbReference>
<keyword evidence="5" id="KW-1185">Reference proteome</keyword>
<keyword evidence="2" id="KW-0472">Membrane</keyword>
<dbReference type="Proteomes" id="UP000468668">
    <property type="component" value="Unassembled WGS sequence"/>
</dbReference>
<feature type="domain" description="NodB homology" evidence="3">
    <location>
        <begin position="327"/>
        <end position="514"/>
    </location>
</feature>
<feature type="transmembrane region" description="Helical" evidence="2">
    <location>
        <begin position="151"/>
        <end position="171"/>
    </location>
</feature>
<feature type="compositionally biased region" description="Low complexity" evidence="1">
    <location>
        <begin position="114"/>
        <end position="130"/>
    </location>
</feature>
<dbReference type="Pfam" id="PF01522">
    <property type="entry name" value="Polysacc_deac_1"/>
    <property type="match status" value="1"/>
</dbReference>
<dbReference type="OrthoDB" id="9763050at2"/>
<feature type="compositionally biased region" description="Polar residues" evidence="1">
    <location>
        <begin position="79"/>
        <end position="89"/>
    </location>
</feature>
<dbReference type="PANTHER" id="PTHR10587">
    <property type="entry name" value="GLYCOSYL TRANSFERASE-RELATED"/>
    <property type="match status" value="1"/>
</dbReference>
<gene>
    <name evidence="4" type="ORF">F8C90_01600</name>
</gene>
<dbReference type="EMBL" id="WAJR01000002">
    <property type="protein sequence ID" value="KAB1642430.1"/>
    <property type="molecule type" value="Genomic_DNA"/>
</dbReference>
<keyword evidence="2" id="KW-1133">Transmembrane helix</keyword>
<dbReference type="GO" id="GO:0016810">
    <property type="term" value="F:hydrolase activity, acting on carbon-nitrogen (but not peptide) bonds"/>
    <property type="evidence" value="ECO:0007669"/>
    <property type="project" value="InterPro"/>
</dbReference>
<evidence type="ECO:0000256" key="2">
    <source>
        <dbReference type="SAM" id="Phobius"/>
    </source>
</evidence>
<sequence length="532" mass="57964">MTDQFSRDHYRDSRQPGENSSRRRVDANPNHRTAGNNARHVSSSKRPAGTRQQTSAHQQGAPRPRSASQAGREPAPHRTPSQNHRQQMRQGAPSRNHASSSANRPAAQGNVRPASYNRSRAQANRNNPANAAVYNDYSRYTERRSKRPGPVAIGVMAVLIIAIGIGVFFVLNPPTFDITVNGAKHTVSNGTTIDKLIDDGLASPTAGNLLAVDASVITEGGGDRFAATINGNATNDGSKKVKKGDAVDIQNGADVTEDYDSSTEEIPYERVEDNNYWNGSLHVYIDGQNGVRTTKTGKVSGKTVTEDTTPAVNEEYKIYTANTGDDKVIALTFDDGPWKDTTAEILDVLKENDAHATFFTIGKQIADHSDVVKRAHDEGHEICTHTWDHAAGSGQGVNLTYMTADEQIQEVQKGFQAIKDVIGEDPVRIMRAPGGNFKGDIVWTLQPYIDAEIGWNVDTEDWRRPGADTIASRIMKAKPGSVILMHDGGGDRSQTVEALKKALPQLKQEGYRFVTISELLQYDPPADSSVSK</sequence>
<dbReference type="CDD" id="cd10917">
    <property type="entry name" value="CE4_NodB_like_6s_7s"/>
    <property type="match status" value="1"/>
</dbReference>
<dbReference type="InterPro" id="IPR011330">
    <property type="entry name" value="Glyco_hydro/deAcase_b/a-brl"/>
</dbReference>
<feature type="compositionally biased region" description="Basic and acidic residues" evidence="1">
    <location>
        <begin position="1"/>
        <end position="26"/>
    </location>
</feature>
<evidence type="ECO:0000256" key="1">
    <source>
        <dbReference type="SAM" id="MobiDB-lite"/>
    </source>
</evidence>
<keyword evidence="2" id="KW-0812">Transmembrane</keyword>
<dbReference type="AlphaFoldDB" id="A0A6N6NR07"/>
<dbReference type="PROSITE" id="PS51677">
    <property type="entry name" value="NODB"/>
    <property type="match status" value="1"/>
</dbReference>
<proteinExistence type="predicted"/>
<feature type="compositionally biased region" description="Polar residues" evidence="1">
    <location>
        <begin position="30"/>
        <end position="58"/>
    </location>
</feature>
<dbReference type="GO" id="GO:0005975">
    <property type="term" value="P:carbohydrate metabolic process"/>
    <property type="evidence" value="ECO:0007669"/>
    <property type="project" value="InterPro"/>
</dbReference>
<dbReference type="InterPro" id="IPR050248">
    <property type="entry name" value="Polysacc_deacetylase_ArnD"/>
</dbReference>
<evidence type="ECO:0000313" key="5">
    <source>
        <dbReference type="Proteomes" id="UP000468668"/>
    </source>
</evidence>
<name>A0A6N6NR07_9ACTN</name>
<organism evidence="4 5">
    <name type="scientific">Ellagibacter isourolithinifaciens</name>
    <dbReference type="NCBI Taxonomy" id="2137581"/>
    <lineage>
        <taxon>Bacteria</taxon>
        <taxon>Bacillati</taxon>
        <taxon>Actinomycetota</taxon>
        <taxon>Coriobacteriia</taxon>
        <taxon>Eggerthellales</taxon>
        <taxon>Eggerthellaceae</taxon>
        <taxon>Ellagibacter</taxon>
    </lineage>
</organism>
<dbReference type="Gene3D" id="3.20.20.370">
    <property type="entry name" value="Glycoside hydrolase/deacetylase"/>
    <property type="match status" value="1"/>
</dbReference>